<name>A0A833W411_PHYIN</name>
<evidence type="ECO:0000313" key="1">
    <source>
        <dbReference type="EMBL" id="KAF4028773.1"/>
    </source>
</evidence>
<dbReference type="Proteomes" id="UP000602510">
    <property type="component" value="Unassembled WGS sequence"/>
</dbReference>
<dbReference type="AlphaFoldDB" id="A0A833W411"/>
<reference evidence="1" key="1">
    <citation type="submission" date="2020-04" db="EMBL/GenBank/DDBJ databases">
        <title>Hybrid Assembly of Korean Phytophthora infestans isolates.</title>
        <authorList>
            <person name="Prokchorchik M."/>
            <person name="Lee Y."/>
            <person name="Seo J."/>
            <person name="Cho J.-H."/>
            <person name="Park Y.-E."/>
            <person name="Jang D.-C."/>
            <person name="Im J.-S."/>
            <person name="Choi J.-G."/>
            <person name="Park H.-J."/>
            <person name="Lee G.-B."/>
            <person name="Lee Y.-G."/>
            <person name="Hong S.-Y."/>
            <person name="Cho K."/>
            <person name="Sohn K.H."/>
        </authorList>
    </citation>
    <scope>NUCLEOTIDE SEQUENCE</scope>
    <source>
        <strain evidence="1">KR_1_A1</strain>
    </source>
</reference>
<proteinExistence type="predicted"/>
<accession>A0A833W411</accession>
<protein>
    <submittedName>
        <fullName evidence="1">Uncharacterized protein</fullName>
    </submittedName>
</protein>
<comment type="caution">
    <text evidence="1">The sequence shown here is derived from an EMBL/GenBank/DDBJ whole genome shotgun (WGS) entry which is preliminary data.</text>
</comment>
<evidence type="ECO:0000313" key="2">
    <source>
        <dbReference type="Proteomes" id="UP000602510"/>
    </source>
</evidence>
<sequence>MVVSIVNPHALAVAIELTNQLSSNGVFVAEQDNRKNDDFVHISCDDVERDHALDDDGVQVFREAIPESVWVDTPIMNVGLYTKEATIVHGLKSSSSWRSLLEHMTDLSAEDLLEMNW</sequence>
<gene>
    <name evidence="1" type="ORF">GN244_ATG19537</name>
</gene>
<organism evidence="1 2">
    <name type="scientific">Phytophthora infestans</name>
    <name type="common">Potato late blight agent</name>
    <name type="synonym">Botrytis infestans</name>
    <dbReference type="NCBI Taxonomy" id="4787"/>
    <lineage>
        <taxon>Eukaryota</taxon>
        <taxon>Sar</taxon>
        <taxon>Stramenopiles</taxon>
        <taxon>Oomycota</taxon>
        <taxon>Peronosporomycetes</taxon>
        <taxon>Peronosporales</taxon>
        <taxon>Peronosporaceae</taxon>
        <taxon>Phytophthora</taxon>
    </lineage>
</organism>
<dbReference type="EMBL" id="WSZM01000968">
    <property type="protein sequence ID" value="KAF4028773.1"/>
    <property type="molecule type" value="Genomic_DNA"/>
</dbReference>
<keyword evidence="2" id="KW-1185">Reference proteome</keyword>